<dbReference type="HOGENOM" id="CLU_2890064_0_0_1"/>
<sequence>MQQWFTAEMLTTQVDQALKTGTPGCLMIKSYETEMLTTQVDQALKTGTPGCLMIKSYETAKGF</sequence>
<dbReference type="EMBL" id="AGNK02001389">
    <property type="status" value="NOT_ANNOTATED_CDS"/>
    <property type="molecule type" value="Genomic_DNA"/>
</dbReference>
<dbReference type="EnsemblPlants" id="KQL12691">
    <property type="protein sequence ID" value="KQL12691"/>
    <property type="gene ID" value="SETIT_023936mg"/>
</dbReference>
<proteinExistence type="predicted"/>
<dbReference type="InParanoid" id="K3ZBL5"/>
<name>K3ZBL5_SETIT</name>
<keyword evidence="2" id="KW-1185">Reference proteome</keyword>
<evidence type="ECO:0000313" key="1">
    <source>
        <dbReference type="EnsemblPlants" id="KQL12691"/>
    </source>
</evidence>
<organism evidence="1 2">
    <name type="scientific">Setaria italica</name>
    <name type="common">Foxtail millet</name>
    <name type="synonym">Panicum italicum</name>
    <dbReference type="NCBI Taxonomy" id="4555"/>
    <lineage>
        <taxon>Eukaryota</taxon>
        <taxon>Viridiplantae</taxon>
        <taxon>Streptophyta</taxon>
        <taxon>Embryophyta</taxon>
        <taxon>Tracheophyta</taxon>
        <taxon>Spermatophyta</taxon>
        <taxon>Magnoliopsida</taxon>
        <taxon>Liliopsida</taxon>
        <taxon>Poales</taxon>
        <taxon>Poaceae</taxon>
        <taxon>PACMAD clade</taxon>
        <taxon>Panicoideae</taxon>
        <taxon>Panicodae</taxon>
        <taxon>Paniceae</taxon>
        <taxon>Cenchrinae</taxon>
        <taxon>Setaria</taxon>
    </lineage>
</organism>
<accession>K3ZBL5</accession>
<protein>
    <submittedName>
        <fullName evidence="1">Uncharacterized protein</fullName>
    </submittedName>
</protein>
<dbReference type="Proteomes" id="UP000004995">
    <property type="component" value="Unassembled WGS sequence"/>
</dbReference>
<dbReference type="Gramene" id="KQL12691">
    <property type="protein sequence ID" value="KQL12691"/>
    <property type="gene ID" value="SETIT_023936mg"/>
</dbReference>
<dbReference type="AlphaFoldDB" id="K3ZBL5"/>
<reference evidence="2" key="1">
    <citation type="journal article" date="2012" name="Nat. Biotechnol.">
        <title>Reference genome sequence of the model plant Setaria.</title>
        <authorList>
            <person name="Bennetzen J.L."/>
            <person name="Schmutz J."/>
            <person name="Wang H."/>
            <person name="Percifield R."/>
            <person name="Hawkins J."/>
            <person name="Pontaroli A.C."/>
            <person name="Estep M."/>
            <person name="Feng L."/>
            <person name="Vaughn J.N."/>
            <person name="Grimwood J."/>
            <person name="Jenkins J."/>
            <person name="Barry K."/>
            <person name="Lindquist E."/>
            <person name="Hellsten U."/>
            <person name="Deshpande S."/>
            <person name="Wang X."/>
            <person name="Wu X."/>
            <person name="Mitros T."/>
            <person name="Triplett J."/>
            <person name="Yang X."/>
            <person name="Ye C.Y."/>
            <person name="Mauro-Herrera M."/>
            <person name="Wang L."/>
            <person name="Li P."/>
            <person name="Sharma M."/>
            <person name="Sharma R."/>
            <person name="Ronald P.C."/>
            <person name="Panaud O."/>
            <person name="Kellogg E.A."/>
            <person name="Brutnell T.P."/>
            <person name="Doust A.N."/>
            <person name="Tuskan G.A."/>
            <person name="Rokhsar D."/>
            <person name="Devos K.M."/>
        </authorList>
    </citation>
    <scope>NUCLEOTIDE SEQUENCE [LARGE SCALE GENOMIC DNA]</scope>
    <source>
        <strain evidence="2">cv. Yugu1</strain>
    </source>
</reference>
<reference evidence="1" key="2">
    <citation type="submission" date="2018-08" db="UniProtKB">
        <authorList>
            <consortium name="EnsemblPlants"/>
        </authorList>
    </citation>
    <scope>IDENTIFICATION</scope>
    <source>
        <strain evidence="1">Yugu1</strain>
    </source>
</reference>
<evidence type="ECO:0000313" key="2">
    <source>
        <dbReference type="Proteomes" id="UP000004995"/>
    </source>
</evidence>